<dbReference type="Proteomes" id="UP000186817">
    <property type="component" value="Unassembled WGS sequence"/>
</dbReference>
<name>A0A1Q9DI33_SYMMI</name>
<dbReference type="EMBL" id="LSRX01000526">
    <property type="protein sequence ID" value="OLP94834.1"/>
    <property type="molecule type" value="Genomic_DNA"/>
</dbReference>
<evidence type="ECO:0000313" key="1">
    <source>
        <dbReference type="EMBL" id="OLP94834.1"/>
    </source>
</evidence>
<organism evidence="1 2">
    <name type="scientific">Symbiodinium microadriaticum</name>
    <name type="common">Dinoflagellate</name>
    <name type="synonym">Zooxanthella microadriatica</name>
    <dbReference type="NCBI Taxonomy" id="2951"/>
    <lineage>
        <taxon>Eukaryota</taxon>
        <taxon>Sar</taxon>
        <taxon>Alveolata</taxon>
        <taxon>Dinophyceae</taxon>
        <taxon>Suessiales</taxon>
        <taxon>Symbiodiniaceae</taxon>
        <taxon>Symbiodinium</taxon>
    </lineage>
</organism>
<gene>
    <name evidence="1" type="ORF">AK812_SmicGene23100</name>
</gene>
<dbReference type="OrthoDB" id="419051at2759"/>
<accession>A0A1Q9DI33</accession>
<keyword evidence="2" id="KW-1185">Reference proteome</keyword>
<reference evidence="1 2" key="1">
    <citation type="submission" date="2016-02" db="EMBL/GenBank/DDBJ databases">
        <title>Genome analysis of coral dinoflagellate symbionts highlights evolutionary adaptations to a symbiotic lifestyle.</title>
        <authorList>
            <person name="Aranda M."/>
            <person name="Li Y."/>
            <person name="Liew Y.J."/>
            <person name="Baumgarten S."/>
            <person name="Simakov O."/>
            <person name="Wilson M."/>
            <person name="Piel J."/>
            <person name="Ashoor H."/>
            <person name="Bougouffa S."/>
            <person name="Bajic V.B."/>
            <person name="Ryu T."/>
            <person name="Ravasi T."/>
            <person name="Bayer T."/>
            <person name="Micklem G."/>
            <person name="Kim H."/>
            <person name="Bhak J."/>
            <person name="Lajeunesse T.C."/>
            <person name="Voolstra C.R."/>
        </authorList>
    </citation>
    <scope>NUCLEOTIDE SEQUENCE [LARGE SCALE GENOMIC DNA]</scope>
    <source>
        <strain evidence="1 2">CCMP2467</strain>
    </source>
</reference>
<evidence type="ECO:0000313" key="2">
    <source>
        <dbReference type="Proteomes" id="UP000186817"/>
    </source>
</evidence>
<proteinExistence type="predicted"/>
<comment type="caution">
    <text evidence="1">The sequence shown here is derived from an EMBL/GenBank/DDBJ whole genome shotgun (WGS) entry which is preliminary data.</text>
</comment>
<protein>
    <submittedName>
        <fullName evidence="1">Uncharacterized protein</fullName>
    </submittedName>
</protein>
<sequence length="267" mass="29973">MALVAPNTVPVKKEPGLLKVKCEPQGEDGLAVVSVDVEAEAAKVLKKLKQKEYESNRKNKHRSRNALIDRLGQEVERSTVGRFAVDKEVAGLEATAAAGVQAFDPDEYLRWMKKRAVRTLAENRYRTTDDNGKHVWSAGGALETISVRGSKSLPDLNSLVPLHRDPDRTAFVFAWYHAKEAVNAGQQDAETLKNFVQQVKFLDLATDDEAERKKFELAQEIKDEVDVLVLQGFRQMKALAYVRDFLKQQGKGCSEQDMEKWSPDFGL</sequence>
<dbReference type="AlphaFoldDB" id="A0A1Q9DI33"/>